<name>A0ABN2N663_9PSEU</name>
<dbReference type="Gene3D" id="3.90.79.10">
    <property type="entry name" value="Nucleoside Triphosphate Pyrophosphohydrolase"/>
    <property type="match status" value="1"/>
</dbReference>
<dbReference type="PIRSF" id="PIRSF018427">
    <property type="entry name" value="Isopntndiph_ism"/>
    <property type="match status" value="1"/>
</dbReference>
<sequence length="201" mass="22036">MSEPVALFAARPGPRCREPRTSQVVLVDPQGRPCGVADEDAVLGPVTPRHLGFSCYAFDPAGRVLVTQRSRRRRAFPLARTNTCSGHPAPGESLQDAVRRRLRYELGVPPVDLRVVLPDFSYRASAAGVEENELCPVLLCRIEDVPLARPDEVESWQWWSWQDLQAEASAPGSALSPWCRLQIPLLAASGQVELSLGAAFL</sequence>
<dbReference type="EMBL" id="BAAAQK010000012">
    <property type="protein sequence ID" value="GAA1854639.1"/>
    <property type="molecule type" value="Genomic_DNA"/>
</dbReference>
<evidence type="ECO:0000256" key="5">
    <source>
        <dbReference type="ARBA" id="ARBA00023235"/>
    </source>
</evidence>
<comment type="similarity">
    <text evidence="2">Belongs to the IPP isomerase type 1 family.</text>
</comment>
<dbReference type="PANTHER" id="PTHR10885:SF0">
    <property type="entry name" value="ISOPENTENYL-DIPHOSPHATE DELTA-ISOMERASE"/>
    <property type="match status" value="1"/>
</dbReference>
<gene>
    <name evidence="8" type="primary">idi_1</name>
    <name evidence="8" type="ORF">GCM10009836_38390</name>
</gene>
<evidence type="ECO:0000256" key="3">
    <source>
        <dbReference type="ARBA" id="ARBA00012057"/>
    </source>
</evidence>
<evidence type="ECO:0000313" key="8">
    <source>
        <dbReference type="EMBL" id="GAA1854639.1"/>
    </source>
</evidence>
<evidence type="ECO:0000259" key="7">
    <source>
        <dbReference type="PROSITE" id="PS51462"/>
    </source>
</evidence>
<dbReference type="InterPro" id="IPR011876">
    <property type="entry name" value="IsopentenylPP_isomerase_typ1"/>
</dbReference>
<keyword evidence="4" id="KW-0414">Isoprene biosynthesis</keyword>
<dbReference type="Proteomes" id="UP001500449">
    <property type="component" value="Unassembled WGS sequence"/>
</dbReference>
<dbReference type="InterPro" id="IPR015797">
    <property type="entry name" value="NUDIX_hydrolase-like_dom_sf"/>
</dbReference>
<keyword evidence="5" id="KW-0413">Isomerase</keyword>
<evidence type="ECO:0000256" key="4">
    <source>
        <dbReference type="ARBA" id="ARBA00023229"/>
    </source>
</evidence>
<dbReference type="PROSITE" id="PS51462">
    <property type="entry name" value="NUDIX"/>
    <property type="match status" value="1"/>
</dbReference>
<evidence type="ECO:0000313" key="9">
    <source>
        <dbReference type="Proteomes" id="UP001500449"/>
    </source>
</evidence>
<comment type="caution">
    <text evidence="8">The sequence shown here is derived from an EMBL/GenBank/DDBJ whole genome shotgun (WGS) entry which is preliminary data.</text>
</comment>
<keyword evidence="9" id="KW-1185">Reference proteome</keyword>
<evidence type="ECO:0000256" key="2">
    <source>
        <dbReference type="ARBA" id="ARBA00007579"/>
    </source>
</evidence>
<comment type="pathway">
    <text evidence="1">Isoprenoid biosynthesis; dimethylallyl diphosphate biosynthesis; dimethylallyl diphosphate from isopentenyl diphosphate: step 1/1.</text>
</comment>
<dbReference type="NCBIfam" id="NF002995">
    <property type="entry name" value="PRK03759.1"/>
    <property type="match status" value="1"/>
</dbReference>
<dbReference type="Pfam" id="PF00293">
    <property type="entry name" value="NUDIX"/>
    <property type="match status" value="1"/>
</dbReference>
<protein>
    <recommendedName>
        <fullName evidence="3 6">Isopentenyl-diphosphate delta-isomerase</fullName>
        <ecNumber evidence="3 6">5.3.3.2</ecNumber>
    </recommendedName>
</protein>
<dbReference type="EC" id="5.3.3.2" evidence="3 6"/>
<evidence type="ECO:0000256" key="1">
    <source>
        <dbReference type="ARBA" id="ARBA00004826"/>
    </source>
</evidence>
<evidence type="ECO:0000256" key="6">
    <source>
        <dbReference type="NCBIfam" id="TIGR02150"/>
    </source>
</evidence>
<dbReference type="SUPFAM" id="SSF55811">
    <property type="entry name" value="Nudix"/>
    <property type="match status" value="1"/>
</dbReference>
<dbReference type="InterPro" id="IPR000086">
    <property type="entry name" value="NUDIX_hydrolase_dom"/>
</dbReference>
<reference evidence="8 9" key="1">
    <citation type="journal article" date="2019" name="Int. J. Syst. Evol. Microbiol.">
        <title>The Global Catalogue of Microorganisms (GCM) 10K type strain sequencing project: providing services to taxonomists for standard genome sequencing and annotation.</title>
        <authorList>
            <consortium name="The Broad Institute Genomics Platform"/>
            <consortium name="The Broad Institute Genome Sequencing Center for Infectious Disease"/>
            <person name="Wu L."/>
            <person name="Ma J."/>
        </authorList>
    </citation>
    <scope>NUCLEOTIDE SEQUENCE [LARGE SCALE GENOMIC DNA]</scope>
    <source>
        <strain evidence="8 9">JCM 16009</strain>
    </source>
</reference>
<dbReference type="NCBIfam" id="TIGR02150">
    <property type="entry name" value="IPP_isom_1"/>
    <property type="match status" value="1"/>
</dbReference>
<dbReference type="PANTHER" id="PTHR10885">
    <property type="entry name" value="ISOPENTENYL-DIPHOSPHATE DELTA-ISOMERASE"/>
    <property type="match status" value="1"/>
</dbReference>
<dbReference type="CDD" id="cd02885">
    <property type="entry name" value="NUDIX_IPP_Isomerase"/>
    <property type="match status" value="1"/>
</dbReference>
<accession>A0ABN2N663</accession>
<feature type="domain" description="Nudix hydrolase" evidence="7">
    <location>
        <begin position="48"/>
        <end position="181"/>
    </location>
</feature>
<organism evidence="8 9">
    <name type="scientific">Pseudonocardia ailaonensis</name>
    <dbReference type="NCBI Taxonomy" id="367279"/>
    <lineage>
        <taxon>Bacteria</taxon>
        <taxon>Bacillati</taxon>
        <taxon>Actinomycetota</taxon>
        <taxon>Actinomycetes</taxon>
        <taxon>Pseudonocardiales</taxon>
        <taxon>Pseudonocardiaceae</taxon>
        <taxon>Pseudonocardia</taxon>
    </lineage>
</organism>
<proteinExistence type="inferred from homology"/>
<dbReference type="RefSeq" id="WP_344418595.1">
    <property type="nucleotide sequence ID" value="NZ_BAAAQK010000012.1"/>
</dbReference>